<dbReference type="Proteomes" id="UP000011134">
    <property type="component" value="Unassembled WGS sequence"/>
</dbReference>
<dbReference type="EMBL" id="AMZO01000006">
    <property type="protein sequence ID" value="ELR66966.1"/>
    <property type="molecule type" value="Genomic_DNA"/>
</dbReference>
<name>L8JDN6_9GAMM</name>
<keyword evidence="1" id="KW-0175">Coiled coil</keyword>
<evidence type="ECO:0000313" key="3">
    <source>
        <dbReference type="Proteomes" id="UP000011134"/>
    </source>
</evidence>
<evidence type="ECO:0000256" key="1">
    <source>
        <dbReference type="SAM" id="Coils"/>
    </source>
</evidence>
<organism evidence="2 3">
    <name type="scientific">Photobacterium marinum</name>
    <dbReference type="NCBI Taxonomy" id="1056511"/>
    <lineage>
        <taxon>Bacteria</taxon>
        <taxon>Pseudomonadati</taxon>
        <taxon>Pseudomonadota</taxon>
        <taxon>Gammaproteobacteria</taxon>
        <taxon>Vibrionales</taxon>
        <taxon>Vibrionaceae</taxon>
        <taxon>Photobacterium</taxon>
    </lineage>
</organism>
<proteinExistence type="predicted"/>
<reference evidence="2 3" key="1">
    <citation type="submission" date="2012-12" db="EMBL/GenBank/DDBJ databases">
        <title>Genome Assembly of Photobacterium sp. AK15.</title>
        <authorList>
            <person name="Khatri I."/>
            <person name="Vaidya B."/>
            <person name="Srinivas T.N.R."/>
            <person name="Subramanian S."/>
            <person name="Pinnaka A."/>
        </authorList>
    </citation>
    <scope>NUCLEOTIDE SEQUENCE [LARGE SCALE GENOMIC DNA]</scope>
    <source>
        <strain evidence="2 3">AK15</strain>
    </source>
</reference>
<comment type="caution">
    <text evidence="2">The sequence shown here is derived from an EMBL/GenBank/DDBJ whole genome shotgun (WGS) entry which is preliminary data.</text>
</comment>
<sequence length="189" mass="21611">MTEENITQKIDNLLAEIKDDDLSEKGSETLSLIKDAFKRVLFNTPERTPADGKINMAKVNKEAGQKRGAIYHYKDFVKQARNIIPVYKEWEKNGGSLADTSESAELTALMNENADLKYKNNKLKNDKEEAFELRDAMKAHADKVMTNNANLEQALLTKLYEIEQLQEQIERLEQEKANLAKLIQLQPVK</sequence>
<dbReference type="PATRIC" id="fig|1056511.3.peg.1504"/>
<dbReference type="RefSeq" id="WP_007464112.1">
    <property type="nucleotide sequence ID" value="NZ_AMZO01000006.1"/>
</dbReference>
<dbReference type="AlphaFoldDB" id="L8JDN6"/>
<evidence type="ECO:0000313" key="2">
    <source>
        <dbReference type="EMBL" id="ELR66966.1"/>
    </source>
</evidence>
<keyword evidence="3" id="KW-1185">Reference proteome</keyword>
<accession>L8JDN6</accession>
<gene>
    <name evidence="2" type="ORF">C942_04670</name>
</gene>
<protein>
    <submittedName>
        <fullName evidence="2">Uncharacterized protein</fullName>
    </submittedName>
</protein>
<feature type="coiled-coil region" evidence="1">
    <location>
        <begin position="106"/>
        <end position="185"/>
    </location>
</feature>